<dbReference type="InterPro" id="IPR029058">
    <property type="entry name" value="AB_hydrolase_fold"/>
</dbReference>
<name>A0ABP3G785_9ACTN</name>
<evidence type="ECO:0000256" key="2">
    <source>
        <dbReference type="ARBA" id="ARBA00022801"/>
    </source>
</evidence>
<reference evidence="6" key="1">
    <citation type="journal article" date="2019" name="Int. J. Syst. Evol. Microbiol.">
        <title>The Global Catalogue of Microorganisms (GCM) 10K type strain sequencing project: providing services to taxonomists for standard genome sequencing and annotation.</title>
        <authorList>
            <consortium name="The Broad Institute Genomics Platform"/>
            <consortium name="The Broad Institute Genome Sequencing Center for Infectious Disease"/>
            <person name="Wu L."/>
            <person name="Ma J."/>
        </authorList>
    </citation>
    <scope>NUCLEOTIDE SEQUENCE [LARGE SCALE GENOMIC DNA]</scope>
    <source>
        <strain evidence="6">JCM 4565</strain>
    </source>
</reference>
<sequence>MREAPLRRLRSTALGTVLLALLAALVMTAPTEAKAPDRPVVTTDHGRVRGMAHGAYNTFDGIPFAAPPTGALRWRLPADAAKWKGVRDAGAPRSRCAQVSPDEPGKVLGSEDCLYLNVTAPTARATGRGRPVMVWVHGGGFTSGGGSDYPAQRPAVRGDAVVVTVNYRLSVFGFFGHPGLGGAPDFGLADQQAALRWVHTNAARFGGDPRNVTLFGESAGALSTCAHLISPKSAGLFHKAVIQSGSCMTEMPVGATDPGAPAYSPWAPQSRVQDAGAEAARALGCTLPGAEALPCLRKLPVTKLVTPELTQKFSLVSYGNALLPERPERALEGGRFHRVPVIQGSNHDEMRLFTGLALADHPIADAAAYRARLKGSFGAAAGAVEELYPVAKFPTPALAWSTALTDRAWTCTTLRADRALAAHVPTYGYEFSDPNPPVIPGFPRVKDFPYGAAHAFELPYLFDIPVEPAFTAGQRELSERMTGYWGRFAHTSHPDLPGAPRWPAFRNDAPLALSLAPGADGIRMVDLGAEHHCAFWDAHRV</sequence>
<evidence type="ECO:0000313" key="5">
    <source>
        <dbReference type="EMBL" id="GAA0338018.1"/>
    </source>
</evidence>
<accession>A0ABP3G785</accession>
<dbReference type="EMBL" id="BAAABW010000007">
    <property type="protein sequence ID" value="GAA0338018.1"/>
    <property type="molecule type" value="Genomic_DNA"/>
</dbReference>
<keyword evidence="6" id="KW-1185">Reference proteome</keyword>
<dbReference type="RefSeq" id="WP_344116826.1">
    <property type="nucleotide sequence ID" value="NZ_BAAABW010000007.1"/>
</dbReference>
<evidence type="ECO:0000256" key="1">
    <source>
        <dbReference type="ARBA" id="ARBA00005964"/>
    </source>
</evidence>
<organism evidence="5 6">
    <name type="scientific">Streptomyces blastmyceticus</name>
    <dbReference type="NCBI Taxonomy" id="68180"/>
    <lineage>
        <taxon>Bacteria</taxon>
        <taxon>Bacillati</taxon>
        <taxon>Actinomycetota</taxon>
        <taxon>Actinomycetes</taxon>
        <taxon>Kitasatosporales</taxon>
        <taxon>Streptomycetaceae</taxon>
        <taxon>Streptomyces</taxon>
    </lineage>
</organism>
<gene>
    <name evidence="5" type="ORF">GCM10010319_12470</name>
</gene>
<feature type="signal peptide" evidence="3">
    <location>
        <begin position="1"/>
        <end position="35"/>
    </location>
</feature>
<proteinExistence type="inferred from homology"/>
<protein>
    <recommendedName>
        <fullName evidence="3">Carboxylic ester hydrolase</fullName>
        <ecNumber evidence="3">3.1.1.-</ecNumber>
    </recommendedName>
</protein>
<dbReference type="Gene3D" id="3.40.50.1820">
    <property type="entry name" value="alpha/beta hydrolase"/>
    <property type="match status" value="1"/>
</dbReference>
<dbReference type="PROSITE" id="PS00122">
    <property type="entry name" value="CARBOXYLESTERASE_B_1"/>
    <property type="match status" value="1"/>
</dbReference>
<dbReference type="SUPFAM" id="SSF53474">
    <property type="entry name" value="alpha/beta-Hydrolases"/>
    <property type="match status" value="1"/>
</dbReference>
<keyword evidence="2 3" id="KW-0378">Hydrolase</keyword>
<dbReference type="EC" id="3.1.1.-" evidence="3"/>
<evidence type="ECO:0000313" key="6">
    <source>
        <dbReference type="Proteomes" id="UP001500063"/>
    </source>
</evidence>
<comment type="similarity">
    <text evidence="1 3">Belongs to the type-B carboxylesterase/lipase family.</text>
</comment>
<keyword evidence="3" id="KW-0732">Signal</keyword>
<feature type="domain" description="Carboxylesterase type B" evidence="4">
    <location>
        <begin position="38"/>
        <end position="536"/>
    </location>
</feature>
<feature type="chain" id="PRO_5044976350" description="Carboxylic ester hydrolase" evidence="3">
    <location>
        <begin position="36"/>
        <end position="541"/>
    </location>
</feature>
<dbReference type="Proteomes" id="UP001500063">
    <property type="component" value="Unassembled WGS sequence"/>
</dbReference>
<evidence type="ECO:0000256" key="3">
    <source>
        <dbReference type="RuleBase" id="RU361235"/>
    </source>
</evidence>
<comment type="caution">
    <text evidence="5">The sequence shown here is derived from an EMBL/GenBank/DDBJ whole genome shotgun (WGS) entry which is preliminary data.</text>
</comment>
<dbReference type="InterPro" id="IPR019826">
    <property type="entry name" value="Carboxylesterase_B_AS"/>
</dbReference>
<dbReference type="PANTHER" id="PTHR11559">
    <property type="entry name" value="CARBOXYLESTERASE"/>
    <property type="match status" value="1"/>
</dbReference>
<dbReference type="Pfam" id="PF00135">
    <property type="entry name" value="COesterase"/>
    <property type="match status" value="1"/>
</dbReference>
<dbReference type="InterPro" id="IPR050309">
    <property type="entry name" value="Type-B_Carboxylest/Lipase"/>
</dbReference>
<evidence type="ECO:0000259" key="4">
    <source>
        <dbReference type="Pfam" id="PF00135"/>
    </source>
</evidence>
<dbReference type="InterPro" id="IPR002018">
    <property type="entry name" value="CarbesteraseB"/>
</dbReference>